<keyword evidence="3" id="KW-1185">Reference proteome</keyword>
<organism evidence="2 3">
    <name type="scientific">Streptomyces lavendofoliae</name>
    <dbReference type="NCBI Taxonomy" id="67314"/>
    <lineage>
        <taxon>Bacteria</taxon>
        <taxon>Bacillati</taxon>
        <taxon>Actinomycetota</taxon>
        <taxon>Actinomycetes</taxon>
        <taxon>Kitasatosporales</taxon>
        <taxon>Streptomycetaceae</taxon>
        <taxon>Streptomyces</taxon>
    </lineage>
</organism>
<name>A0A918I5C8_9ACTN</name>
<dbReference type="AlphaFoldDB" id="A0A918I5C8"/>
<gene>
    <name evidence="2" type="ORF">GCM10010274_63640</name>
</gene>
<sequence>MTSPIDELLARARLVDRPYVPLDITRTSRPSIPPQATAAAAGVMQGEADRRAAADDLTALCQTVVSDDAAVTALGDFLTEPFGARVLGCILQLTDAEDSARFWWQYAAGAGDTAASYCLYLHHLALGEQNQATWWQQQATPAPPAPTPDEDPPARFVDPARNIAADASLPTTLRVLKALKIHADQAKNETHAVEAVIDYVSAAVSYVDDDVELPLPDPDFTDHIRALTHTPQRPPGSRTTSPLPARSPRKTSAIAAARRRTLRHPDQLHPAPRTNL</sequence>
<evidence type="ECO:0000256" key="1">
    <source>
        <dbReference type="SAM" id="MobiDB-lite"/>
    </source>
</evidence>
<reference evidence="2" key="1">
    <citation type="journal article" date="2014" name="Int. J. Syst. Evol. Microbiol.">
        <title>Complete genome sequence of Corynebacterium casei LMG S-19264T (=DSM 44701T), isolated from a smear-ripened cheese.</title>
        <authorList>
            <consortium name="US DOE Joint Genome Institute (JGI-PGF)"/>
            <person name="Walter F."/>
            <person name="Albersmeier A."/>
            <person name="Kalinowski J."/>
            <person name="Ruckert C."/>
        </authorList>
    </citation>
    <scope>NUCLEOTIDE SEQUENCE</scope>
    <source>
        <strain evidence="2">JCM 4391</strain>
    </source>
</reference>
<dbReference type="Proteomes" id="UP000636661">
    <property type="component" value="Unassembled WGS sequence"/>
</dbReference>
<evidence type="ECO:0000313" key="3">
    <source>
        <dbReference type="Proteomes" id="UP000636661"/>
    </source>
</evidence>
<comment type="caution">
    <text evidence="2">The sequence shown here is derived from an EMBL/GenBank/DDBJ whole genome shotgun (WGS) entry which is preliminary data.</text>
</comment>
<accession>A0A918I5C8</accession>
<protein>
    <submittedName>
        <fullName evidence="2">Uncharacterized protein</fullName>
    </submittedName>
</protein>
<proteinExistence type="predicted"/>
<evidence type="ECO:0000313" key="2">
    <source>
        <dbReference type="EMBL" id="GGU66288.1"/>
    </source>
</evidence>
<reference evidence="2" key="2">
    <citation type="submission" date="2020-09" db="EMBL/GenBank/DDBJ databases">
        <authorList>
            <person name="Sun Q."/>
            <person name="Ohkuma M."/>
        </authorList>
    </citation>
    <scope>NUCLEOTIDE SEQUENCE</scope>
    <source>
        <strain evidence="2">JCM 4391</strain>
    </source>
</reference>
<dbReference type="RefSeq" id="WP_229891797.1">
    <property type="nucleotide sequence ID" value="NZ_BMTP01000027.1"/>
</dbReference>
<feature type="region of interest" description="Disordered" evidence="1">
    <location>
        <begin position="227"/>
        <end position="253"/>
    </location>
</feature>
<dbReference type="EMBL" id="BMTP01000027">
    <property type="protein sequence ID" value="GGU66288.1"/>
    <property type="molecule type" value="Genomic_DNA"/>
</dbReference>